<dbReference type="Proteomes" id="UP000297245">
    <property type="component" value="Unassembled WGS sequence"/>
</dbReference>
<name>A0A4S8KQM6_DENBC</name>
<reference evidence="3 4" key="1">
    <citation type="journal article" date="2019" name="Nat. Ecol. Evol.">
        <title>Megaphylogeny resolves global patterns of mushroom evolution.</title>
        <authorList>
            <person name="Varga T."/>
            <person name="Krizsan K."/>
            <person name="Foldi C."/>
            <person name="Dima B."/>
            <person name="Sanchez-Garcia M."/>
            <person name="Sanchez-Ramirez S."/>
            <person name="Szollosi G.J."/>
            <person name="Szarkandi J.G."/>
            <person name="Papp V."/>
            <person name="Albert L."/>
            <person name="Andreopoulos W."/>
            <person name="Angelini C."/>
            <person name="Antonin V."/>
            <person name="Barry K.W."/>
            <person name="Bougher N.L."/>
            <person name="Buchanan P."/>
            <person name="Buyck B."/>
            <person name="Bense V."/>
            <person name="Catcheside P."/>
            <person name="Chovatia M."/>
            <person name="Cooper J."/>
            <person name="Damon W."/>
            <person name="Desjardin D."/>
            <person name="Finy P."/>
            <person name="Geml J."/>
            <person name="Haridas S."/>
            <person name="Hughes K."/>
            <person name="Justo A."/>
            <person name="Karasinski D."/>
            <person name="Kautmanova I."/>
            <person name="Kiss B."/>
            <person name="Kocsube S."/>
            <person name="Kotiranta H."/>
            <person name="LaButti K.M."/>
            <person name="Lechner B.E."/>
            <person name="Liimatainen K."/>
            <person name="Lipzen A."/>
            <person name="Lukacs Z."/>
            <person name="Mihaltcheva S."/>
            <person name="Morgado L.N."/>
            <person name="Niskanen T."/>
            <person name="Noordeloos M.E."/>
            <person name="Ohm R.A."/>
            <person name="Ortiz-Santana B."/>
            <person name="Ovrebo C."/>
            <person name="Racz N."/>
            <person name="Riley R."/>
            <person name="Savchenko A."/>
            <person name="Shiryaev A."/>
            <person name="Soop K."/>
            <person name="Spirin V."/>
            <person name="Szebenyi C."/>
            <person name="Tomsovsky M."/>
            <person name="Tulloss R.E."/>
            <person name="Uehling J."/>
            <person name="Grigoriev I.V."/>
            <person name="Vagvolgyi C."/>
            <person name="Papp T."/>
            <person name="Martin F.M."/>
            <person name="Miettinen O."/>
            <person name="Hibbett D.S."/>
            <person name="Nagy L.G."/>
        </authorList>
    </citation>
    <scope>NUCLEOTIDE SEQUENCE [LARGE SCALE GENOMIC DNA]</scope>
    <source>
        <strain evidence="3 4">CBS 962.96</strain>
    </source>
</reference>
<dbReference type="AlphaFoldDB" id="A0A4S8KQM6"/>
<evidence type="ECO:0000256" key="1">
    <source>
        <dbReference type="SAM" id="MobiDB-lite"/>
    </source>
</evidence>
<dbReference type="EMBL" id="ML180314">
    <property type="protein sequence ID" value="THU77891.1"/>
    <property type="molecule type" value="Genomic_DNA"/>
</dbReference>
<feature type="region of interest" description="Disordered" evidence="1">
    <location>
        <begin position="1"/>
        <end position="55"/>
    </location>
</feature>
<evidence type="ECO:0000313" key="4">
    <source>
        <dbReference type="Proteomes" id="UP000297245"/>
    </source>
</evidence>
<evidence type="ECO:0000313" key="3">
    <source>
        <dbReference type="EMBL" id="THU77891.1"/>
    </source>
</evidence>
<dbReference type="InterPro" id="IPR046798">
    <property type="entry name" value="2OG-FeII_Oxy_6"/>
</dbReference>
<sequence>MLKSLPPAPGPESTEGSVNARSALRQQKRDLRRQKLHDAQSFLSSPPNPNLVEESVDVHSPLPLASSPDLVEELSNNQSAHQSILSFFMSCKLIFPAFTAQLLSSAPTAHLDEGSVDVERSLSAEGLVDVQSPLSSATIPDLVEELSDNQSFLSSAPTAHLDEGSVDVERSLPAEGLVDAQSFIRRFLGIPDAFVHPVSKTGSAQYVEAVKSLQVKKNQPVSSSDPEFPYRETLWIHEPGWHYGWDTDTGSIVWAVRIRPWDTLDPATLKEYKNSIETMMTASCCTPSINNNGSQNLKLEDRISGAQIMAPLGESLTKSTSIHTKNGSMHALGWHTTVGEKNKDIVYYTVKSSSNRIVEKFSGLLPGLEQVQDSYSQGLSSLLPSAHHKMMNEAIRLDSPSFACLHLFYDTADPSGGICNMNFPNSLTITRSNFSNFSHRDSDATDIAYGWWWAAQLLDQNDWVLDDEVDHDLIGGGEFLIADFHTGVQFAKCKGLVEIFWRGEVDEHCTLQSSSPPHVTRFGTSIQITAKGVRAVERWKKAGGSQDWVTTAQERVDNAVLRLQKRKRATKGSN</sequence>
<dbReference type="OrthoDB" id="3132747at2759"/>
<accession>A0A4S8KQM6</accession>
<feature type="domain" description="Tet-like 2OG-Fe(II) oxygenase" evidence="2">
    <location>
        <begin position="323"/>
        <end position="513"/>
    </location>
</feature>
<keyword evidence="4" id="KW-1185">Reference proteome</keyword>
<proteinExistence type="predicted"/>
<gene>
    <name evidence="3" type="ORF">K435DRAFT_973765</name>
</gene>
<feature type="compositionally biased region" description="Pro residues" evidence="1">
    <location>
        <begin position="1"/>
        <end position="10"/>
    </location>
</feature>
<protein>
    <recommendedName>
        <fullName evidence="2">Tet-like 2OG-Fe(II) oxygenase domain-containing protein</fullName>
    </recommendedName>
</protein>
<organism evidence="3 4">
    <name type="scientific">Dendrothele bispora (strain CBS 962.96)</name>
    <dbReference type="NCBI Taxonomy" id="1314807"/>
    <lineage>
        <taxon>Eukaryota</taxon>
        <taxon>Fungi</taxon>
        <taxon>Dikarya</taxon>
        <taxon>Basidiomycota</taxon>
        <taxon>Agaricomycotina</taxon>
        <taxon>Agaricomycetes</taxon>
        <taxon>Agaricomycetidae</taxon>
        <taxon>Agaricales</taxon>
        <taxon>Agaricales incertae sedis</taxon>
        <taxon>Dendrothele</taxon>
    </lineage>
</organism>
<evidence type="ECO:0000259" key="2">
    <source>
        <dbReference type="Pfam" id="PF20515"/>
    </source>
</evidence>
<dbReference type="Pfam" id="PF20515">
    <property type="entry name" value="2OG-FeII_Oxy_6"/>
    <property type="match status" value="1"/>
</dbReference>